<evidence type="ECO:0000256" key="9">
    <source>
        <dbReference type="ARBA" id="ARBA00022844"/>
    </source>
</evidence>
<dbReference type="GO" id="GO:0044177">
    <property type="term" value="C:host cell Golgi apparatus"/>
    <property type="evidence" value="ECO:0007669"/>
    <property type="project" value="UniProtKB-SubCell"/>
</dbReference>
<keyword evidence="10" id="KW-0564">Palmitate</keyword>
<keyword evidence="7" id="KW-0597">Phosphoprotein</keyword>
<evidence type="ECO:0000256" key="10">
    <source>
        <dbReference type="ARBA" id="ARBA00023139"/>
    </source>
</evidence>
<evidence type="ECO:0000256" key="11">
    <source>
        <dbReference type="ARBA" id="ARBA00023200"/>
    </source>
</evidence>
<evidence type="ECO:0000313" key="15">
    <source>
        <dbReference type="EMBL" id="BAJ78529.1"/>
    </source>
</evidence>
<evidence type="ECO:0000313" key="17">
    <source>
        <dbReference type="Proteomes" id="UP000132784"/>
    </source>
</evidence>
<dbReference type="OrthoDB" id="19508at10239"/>
<feature type="compositionally biased region" description="Basic and acidic residues" evidence="13">
    <location>
        <begin position="226"/>
        <end position="237"/>
    </location>
</feature>
<sequence>MSARAGSWASRLCDLVLCRSRAREPSYILLTGSDEDADLADMEAILEERFEAFGLTRHDIDELRRDNSVTAHMLQLLPIYKQCMQNYSVLSKVLKDKCHPHMRSAAETECYKSLRILEVLDVIILKLLVGEFSVPEQDSLNRLLEKFSADQNTLCEVQRIRQLVSMDGLDTQRLMSSVAGMDEREVDQITDQLIRDISRLPPIPEEPPQDESEGTETERAPPASPDGEKTTRTKREAGGATSTTDTGGDRKERILLGA</sequence>
<dbReference type="RefSeq" id="YP_007417836.1">
    <property type="nucleotide sequence ID" value="NC_020231.1"/>
</dbReference>
<keyword evidence="12" id="KW-0449">Lipoprotein</keyword>
<evidence type="ECO:0000256" key="12">
    <source>
        <dbReference type="ARBA" id="ARBA00023288"/>
    </source>
</evidence>
<name>B7TPX8_GPCMV</name>
<reference evidence="15 16" key="1">
    <citation type="journal article" date="2011" name="J. Gen. Virol.">
        <title>Re-evaluation of the genome sequence of guinea pig cytomegalovirus.</title>
        <authorList>
            <person name="Kanai K."/>
            <person name="Yamada S."/>
            <person name="Yamamoto Y."/>
            <person name="Fukui Y."/>
            <person name="Kurane I."/>
            <person name="Inoue N."/>
        </authorList>
    </citation>
    <scope>NUCLEOTIDE SEQUENCE [LARGE SCALE GENOMIC DNA]</scope>
    <source>
        <strain evidence="15">22122</strain>
    </source>
</reference>
<evidence type="ECO:0000256" key="13">
    <source>
        <dbReference type="SAM" id="MobiDB-lite"/>
    </source>
</evidence>
<evidence type="ECO:0000313" key="16">
    <source>
        <dbReference type="Proteomes" id="UP000102041"/>
    </source>
</evidence>
<accession>B7TPX8</accession>
<evidence type="ECO:0000256" key="1">
    <source>
        <dbReference type="ARBA" id="ARBA00001991"/>
    </source>
</evidence>
<comment type="similarity">
    <text evidence="5">Belongs to the herpesviridae UL51 family.</text>
</comment>
<evidence type="ECO:0000256" key="6">
    <source>
        <dbReference type="ARBA" id="ARBA00019508"/>
    </source>
</evidence>
<keyword evidence="11" id="KW-1035">Host cytoplasm</keyword>
<keyword evidence="8" id="KW-1040">Host Golgi apparatus</keyword>
<feature type="region of interest" description="Disordered" evidence="13">
    <location>
        <begin position="196"/>
        <end position="258"/>
    </location>
</feature>
<dbReference type="Proteomes" id="UP000132784">
    <property type="component" value="Segment"/>
</dbReference>
<dbReference type="Pfam" id="PF04533">
    <property type="entry name" value="Herpes_U44"/>
    <property type="match status" value="1"/>
</dbReference>
<dbReference type="GeneID" id="14536663"/>
<dbReference type="Proteomes" id="UP000102041">
    <property type="component" value="Segment"/>
</dbReference>
<organismHost>
    <name type="scientific">Cavia porcellus</name>
    <name type="common">Guinea pig</name>
    <dbReference type="NCBI Taxonomy" id="10141"/>
</organismHost>
<keyword evidence="9" id="KW-0946">Virion</keyword>
<evidence type="ECO:0000256" key="8">
    <source>
        <dbReference type="ARBA" id="ARBA00022812"/>
    </source>
</evidence>
<protein>
    <recommendedName>
        <fullName evidence="6">Tegument protein UL51 homolog</fullName>
    </recommendedName>
</protein>
<reference evidence="14 17" key="2">
    <citation type="journal article" date="2013" name="Genome Announc.">
        <title>Complete genome sequence of pathogenic Guinea pig cytomegalovirus from salivary gland homogenates of infected animals.</title>
        <authorList>
            <person name="Yang D."/>
            <person name="Tamburro K."/>
            <person name="Dittmer D."/>
            <person name="Cui X."/>
            <person name="McVoy M.A."/>
            <person name="Hernandez-Alvarado N."/>
            <person name="Schleiss M.R."/>
        </authorList>
    </citation>
    <scope>NUCLEOTIDE SEQUENCE [LARGE SCALE GENOMIC DNA]</scope>
    <source>
        <strain evidence="14">21222</strain>
    </source>
</reference>
<comment type="subcellular location">
    <subcellularLocation>
        <location evidence="2">Host Golgi apparatus</location>
    </subcellularLocation>
    <subcellularLocation>
        <location evidence="3">Host cytoplasm</location>
    </subcellularLocation>
    <subcellularLocation>
        <location evidence="4">Virion</location>
    </subcellularLocation>
</comment>
<dbReference type="EMBL" id="AB592928">
    <property type="protein sequence ID" value="BAJ78529.1"/>
    <property type="molecule type" value="Genomic_DNA"/>
</dbReference>
<dbReference type="InterPro" id="IPR007619">
    <property type="entry name" value="Herpes_U44"/>
</dbReference>
<keyword evidence="17" id="KW-1185">Reference proteome</keyword>
<proteinExistence type="inferred from homology"/>
<evidence type="ECO:0000256" key="7">
    <source>
        <dbReference type="ARBA" id="ARBA00022553"/>
    </source>
</evidence>
<gene>
    <name evidence="15" type="primary">GP71</name>
</gene>
<evidence type="ECO:0000256" key="5">
    <source>
        <dbReference type="ARBA" id="ARBA00006551"/>
    </source>
</evidence>
<dbReference type="GO" id="GO:0044423">
    <property type="term" value="C:virion component"/>
    <property type="evidence" value="ECO:0007669"/>
    <property type="project" value="UniProtKB-KW"/>
</dbReference>
<comment type="function">
    <text evidence="1">Plays several roles during the time course of infection, including egress of virus particles from the perinuclear space and secondary envelopment of cytoplasmic capsids that bud into specific trans-Golgi network (TGN)-derived membranes.</text>
</comment>
<dbReference type="KEGG" id="vg:14536663"/>
<evidence type="ECO:0000256" key="3">
    <source>
        <dbReference type="ARBA" id="ARBA00004192"/>
    </source>
</evidence>
<feature type="compositionally biased region" description="Basic and acidic residues" evidence="13">
    <location>
        <begin position="247"/>
        <end position="258"/>
    </location>
</feature>
<organism evidence="15 16">
    <name type="scientific">Guinea pig cytomegalovirus (strain 22122)</name>
    <name type="common">GPCMV</name>
    <dbReference type="NCBI Taxonomy" id="103920"/>
    <lineage>
        <taxon>Viruses</taxon>
        <taxon>Duplodnaviria</taxon>
        <taxon>Heunggongvirae</taxon>
        <taxon>Peploviricota</taxon>
        <taxon>Herviviricetes</taxon>
        <taxon>Herpesvirales</taxon>
        <taxon>Orthoherpesviridae</taxon>
        <taxon>Betaherpesvirinae</taxon>
        <taxon>Quwivirus</taxon>
        <taxon>Quwivirus caviidbeta2</taxon>
    </lineage>
</organism>
<evidence type="ECO:0000256" key="4">
    <source>
        <dbReference type="ARBA" id="ARBA00004328"/>
    </source>
</evidence>
<evidence type="ECO:0000256" key="2">
    <source>
        <dbReference type="ARBA" id="ARBA00004136"/>
    </source>
</evidence>
<evidence type="ECO:0000313" key="14">
    <source>
        <dbReference type="EMBL" id="AGE11540.1"/>
    </source>
</evidence>
<dbReference type="EMBL" id="KC503762">
    <property type="protein sequence ID" value="AGE11540.1"/>
    <property type="molecule type" value="Genomic_DNA"/>
</dbReference>